<evidence type="ECO:0000259" key="1">
    <source>
        <dbReference type="SMART" id="SM00287"/>
    </source>
</evidence>
<evidence type="ECO:0000313" key="2">
    <source>
        <dbReference type="EMBL" id="VAX29122.1"/>
    </source>
</evidence>
<dbReference type="AlphaFoldDB" id="A0A3B1CLD6"/>
<organism evidence="2">
    <name type="scientific">hydrothermal vent metagenome</name>
    <dbReference type="NCBI Taxonomy" id="652676"/>
    <lineage>
        <taxon>unclassified sequences</taxon>
        <taxon>metagenomes</taxon>
        <taxon>ecological metagenomes</taxon>
    </lineage>
</organism>
<protein>
    <recommendedName>
        <fullName evidence="1">SH3b domain-containing protein</fullName>
    </recommendedName>
</protein>
<dbReference type="EMBL" id="UOGF01000047">
    <property type="protein sequence ID" value="VAX29122.1"/>
    <property type="molecule type" value="Genomic_DNA"/>
</dbReference>
<feature type="domain" description="SH3b" evidence="1">
    <location>
        <begin position="30"/>
        <end position="91"/>
    </location>
</feature>
<accession>A0A3B1CLD6</accession>
<dbReference type="Pfam" id="PF08239">
    <property type="entry name" value="SH3_3"/>
    <property type="match status" value="1"/>
</dbReference>
<gene>
    <name evidence="2" type="ORF">MNBD_NITROSPIRAE01-228</name>
</gene>
<dbReference type="InterPro" id="IPR003646">
    <property type="entry name" value="SH3-like_bac-type"/>
</dbReference>
<proteinExistence type="predicted"/>
<reference evidence="2" key="1">
    <citation type="submission" date="2018-06" db="EMBL/GenBank/DDBJ databases">
        <authorList>
            <person name="Zhirakovskaya E."/>
        </authorList>
    </citation>
    <scope>NUCLEOTIDE SEQUENCE</scope>
</reference>
<sequence>MIKNRLIILMGVIVFILMAQPASAKEKNYPRAKVVEPFLEIHTGPGRGYPVFYIAEKNEEIFLMKKRTDWFKIRLFSGQEGWVHYKEVDKTIQASGYQKDWSERFYDQYIDGRLQTGFAWGVFDEDSALYVRTTYRLTESLSFESSLGFASGDFGDTNLYLVGLVITPWQGTWFSLNGTIGGGLVETRPADILINAKSENFKTAYAGIGFSAPLVRRLSLRGDLRNYTLFLSPKRSREVREYTLGLIFEF</sequence>
<dbReference type="Gene3D" id="2.30.30.40">
    <property type="entry name" value="SH3 Domains"/>
    <property type="match status" value="1"/>
</dbReference>
<name>A0A3B1CLD6_9ZZZZ</name>
<dbReference type="SMART" id="SM00287">
    <property type="entry name" value="SH3b"/>
    <property type="match status" value="1"/>
</dbReference>